<dbReference type="NCBIfam" id="TIGR01796">
    <property type="entry name" value="CM_mono_aroH"/>
    <property type="match status" value="1"/>
</dbReference>
<dbReference type="GO" id="GO:0046417">
    <property type="term" value="P:chorismate metabolic process"/>
    <property type="evidence" value="ECO:0007669"/>
    <property type="project" value="TreeGrafter"/>
</dbReference>
<dbReference type="STRING" id="555088.DealDRAFT_0662"/>
<evidence type="ECO:0000256" key="1">
    <source>
        <dbReference type="NCBIfam" id="TIGR01796"/>
    </source>
</evidence>
<feature type="binding site" evidence="2">
    <location>
        <position position="10"/>
    </location>
    <ligand>
        <name>prephenate</name>
        <dbReference type="ChEBI" id="CHEBI:29934"/>
    </ligand>
</feature>
<dbReference type="UniPathway" id="UPA00120">
    <property type="reaction ID" value="UER00203"/>
</dbReference>
<dbReference type="Gene3D" id="3.30.1330.40">
    <property type="entry name" value="RutC-like"/>
    <property type="match status" value="1"/>
</dbReference>
<evidence type="ECO:0000256" key="2">
    <source>
        <dbReference type="PIRSR" id="PIRSR005965-1"/>
    </source>
</evidence>
<organism evidence="4 5">
    <name type="scientific">Dethiobacter alkaliphilus AHT 1</name>
    <dbReference type="NCBI Taxonomy" id="555088"/>
    <lineage>
        <taxon>Bacteria</taxon>
        <taxon>Bacillati</taxon>
        <taxon>Bacillota</taxon>
        <taxon>Dethiobacteria</taxon>
        <taxon>Dethiobacterales</taxon>
        <taxon>Dethiobacteraceae</taxon>
        <taxon>Dethiobacter</taxon>
    </lineage>
</organism>
<dbReference type="GO" id="GO:0004106">
    <property type="term" value="F:chorismate mutase activity"/>
    <property type="evidence" value="ECO:0007669"/>
    <property type="project" value="UniProtKB-UniRule"/>
</dbReference>
<dbReference type="InterPro" id="IPR008243">
    <property type="entry name" value="Chorismate_mutase_AroH"/>
</dbReference>
<protein>
    <recommendedName>
        <fullName evidence="1 3">chorismate mutase</fullName>
        <ecNumber evidence="1 3">5.4.99.5</ecNumber>
    </recommendedName>
</protein>
<gene>
    <name evidence="4" type="ORF">DealDRAFT_0662</name>
</gene>
<evidence type="ECO:0000313" key="5">
    <source>
        <dbReference type="Proteomes" id="UP000006443"/>
    </source>
</evidence>
<proteinExistence type="predicted"/>
<dbReference type="PANTHER" id="PTHR21164:SF0">
    <property type="entry name" value="CHORISMATE MUTASE AROH"/>
    <property type="match status" value="1"/>
</dbReference>
<reference evidence="4 5" key="1">
    <citation type="submission" date="2009-02" db="EMBL/GenBank/DDBJ databases">
        <title>Sequencing of the draft genome and assembly of Dethiobacter alkaliphilus AHT 1.</title>
        <authorList>
            <consortium name="US DOE Joint Genome Institute (JGI-PGF)"/>
            <person name="Lucas S."/>
            <person name="Copeland A."/>
            <person name="Lapidus A."/>
            <person name="Glavina del Rio T."/>
            <person name="Dalin E."/>
            <person name="Tice H."/>
            <person name="Bruce D."/>
            <person name="Goodwin L."/>
            <person name="Pitluck S."/>
            <person name="Larimer F."/>
            <person name="Land M.L."/>
            <person name="Hauser L."/>
            <person name="Muyzer G."/>
        </authorList>
    </citation>
    <scope>NUCLEOTIDE SEQUENCE [LARGE SCALE GENOMIC DNA]</scope>
    <source>
        <strain evidence="4 5">AHT 1</strain>
    </source>
</reference>
<dbReference type="PIRSF" id="PIRSF005965">
    <property type="entry name" value="Chor_mut_AroH"/>
    <property type="match status" value="1"/>
</dbReference>
<dbReference type="Proteomes" id="UP000006443">
    <property type="component" value="Unassembled WGS sequence"/>
</dbReference>
<name>C0GDV3_DETAL</name>
<dbReference type="EMBL" id="ACJM01000003">
    <property type="protein sequence ID" value="EEG78247.1"/>
    <property type="molecule type" value="Genomic_DNA"/>
</dbReference>
<dbReference type="CDD" id="cd02185">
    <property type="entry name" value="AroH"/>
    <property type="match status" value="1"/>
</dbReference>
<dbReference type="PANTHER" id="PTHR21164">
    <property type="entry name" value="CHORISMATE MUTASE"/>
    <property type="match status" value="1"/>
</dbReference>
<dbReference type="OrthoDB" id="9802232at2"/>
<evidence type="ECO:0000256" key="3">
    <source>
        <dbReference type="PROSITE-ProRule" id="PRU00514"/>
    </source>
</evidence>
<dbReference type="RefSeq" id="WP_008514853.1">
    <property type="nucleotide sequence ID" value="NZ_ACJM01000003.1"/>
</dbReference>
<keyword evidence="2 3" id="KW-0028">Amino-acid biosynthesis</keyword>
<dbReference type="InterPro" id="IPR035959">
    <property type="entry name" value="RutC-like_sf"/>
</dbReference>
<dbReference type="SUPFAM" id="SSF55298">
    <property type="entry name" value="YjgF-like"/>
    <property type="match status" value="1"/>
</dbReference>
<comment type="caution">
    <text evidence="4">The sequence shown here is derived from an EMBL/GenBank/DDBJ whole genome shotgun (WGS) entry which is preliminary data.</text>
</comment>
<keyword evidence="3" id="KW-0413">Isomerase</keyword>
<comment type="catalytic activity">
    <reaction evidence="3">
        <text>chorismate = prephenate</text>
        <dbReference type="Rhea" id="RHEA:13897"/>
        <dbReference type="ChEBI" id="CHEBI:29748"/>
        <dbReference type="ChEBI" id="CHEBI:29934"/>
        <dbReference type="EC" id="5.4.99.5"/>
    </reaction>
</comment>
<feature type="binding site" evidence="2">
    <location>
        <position position="92"/>
    </location>
    <ligand>
        <name>prephenate</name>
        <dbReference type="ChEBI" id="CHEBI:29934"/>
    </ligand>
</feature>
<keyword evidence="2 3" id="KW-0057">Aromatic amino acid biosynthesis</keyword>
<evidence type="ECO:0000313" key="4">
    <source>
        <dbReference type="EMBL" id="EEG78247.1"/>
    </source>
</evidence>
<keyword evidence="5" id="KW-1185">Reference proteome</keyword>
<dbReference type="EC" id="5.4.99.5" evidence="1 3"/>
<dbReference type="AlphaFoldDB" id="C0GDV3"/>
<dbReference type="Pfam" id="PF07736">
    <property type="entry name" value="CM_1"/>
    <property type="match status" value="1"/>
</dbReference>
<dbReference type="PROSITE" id="PS51167">
    <property type="entry name" value="CHORISMATE_MUT_1"/>
    <property type="match status" value="1"/>
</dbReference>
<accession>C0GDV3</accession>
<sequence length="126" mass="13886">MGRSVVRGIRGAINVSENRACEITQATRELLSKMTKANNVKKEDIASVYFTLTPDLNAVFPATAARELGWDNVPLLCAVEVDVPGALAFCIRVLIHVNTEKSQAEIKHIYLREARALRADLAHNNT</sequence>
<dbReference type="GO" id="GO:0009073">
    <property type="term" value="P:aromatic amino acid family biosynthetic process"/>
    <property type="evidence" value="ECO:0007669"/>
    <property type="project" value="UniProtKB-UniRule"/>
</dbReference>
<dbReference type="GO" id="GO:0008652">
    <property type="term" value="P:amino acid biosynthetic process"/>
    <property type="evidence" value="ECO:0007669"/>
    <property type="project" value="UniProtKB-UniRule"/>
</dbReference>
<dbReference type="eggNOG" id="COG4401">
    <property type="taxonomic scope" value="Bacteria"/>
</dbReference>
<feature type="binding site" evidence="2">
    <location>
        <position position="110"/>
    </location>
    <ligand>
        <name>prephenate</name>
        <dbReference type="ChEBI" id="CHEBI:29934"/>
    </ligand>
</feature>